<evidence type="ECO:0000313" key="2">
    <source>
        <dbReference type="Proteomes" id="UP000828048"/>
    </source>
</evidence>
<proteinExistence type="predicted"/>
<sequence length="128" mass="14364">MGGNMAIDEQHRDASEEILENVWASFIVPKDKERVTKNTPQEPKEWGELPGLETRDGSMGILQRLPSLGRWISMEAEAWEELLGEISTNLPSNKGQSLDLDSKSSDAILNSKPKAMRVEKTVTRHYGE</sequence>
<dbReference type="Proteomes" id="UP000828048">
    <property type="component" value="Chromosome 10"/>
</dbReference>
<comment type="caution">
    <text evidence="1">The sequence shown here is derived from an EMBL/GenBank/DDBJ whole genome shotgun (WGS) entry which is preliminary data.</text>
</comment>
<organism evidence="1 2">
    <name type="scientific">Vaccinium darrowii</name>
    <dbReference type="NCBI Taxonomy" id="229202"/>
    <lineage>
        <taxon>Eukaryota</taxon>
        <taxon>Viridiplantae</taxon>
        <taxon>Streptophyta</taxon>
        <taxon>Embryophyta</taxon>
        <taxon>Tracheophyta</taxon>
        <taxon>Spermatophyta</taxon>
        <taxon>Magnoliopsida</taxon>
        <taxon>eudicotyledons</taxon>
        <taxon>Gunneridae</taxon>
        <taxon>Pentapetalae</taxon>
        <taxon>asterids</taxon>
        <taxon>Ericales</taxon>
        <taxon>Ericaceae</taxon>
        <taxon>Vaccinioideae</taxon>
        <taxon>Vaccinieae</taxon>
        <taxon>Vaccinium</taxon>
    </lineage>
</organism>
<dbReference type="EMBL" id="CM037160">
    <property type="protein sequence ID" value="KAH7839650.1"/>
    <property type="molecule type" value="Genomic_DNA"/>
</dbReference>
<reference evidence="1 2" key="1">
    <citation type="journal article" date="2021" name="Hortic Res">
        <title>High-quality reference genome and annotation aids understanding of berry development for evergreen blueberry (Vaccinium darrowii).</title>
        <authorList>
            <person name="Yu J."/>
            <person name="Hulse-Kemp A.M."/>
            <person name="Babiker E."/>
            <person name="Staton M."/>
        </authorList>
    </citation>
    <scope>NUCLEOTIDE SEQUENCE [LARGE SCALE GENOMIC DNA]</scope>
    <source>
        <strain evidence="2">cv. NJ 8807/NJ 8810</strain>
        <tissue evidence="1">Young leaf</tissue>
    </source>
</reference>
<accession>A0ACB7XG77</accession>
<gene>
    <name evidence="1" type="ORF">Vadar_006844</name>
</gene>
<name>A0ACB7XG77_9ERIC</name>
<protein>
    <submittedName>
        <fullName evidence="1">Uncharacterized protein</fullName>
    </submittedName>
</protein>
<keyword evidence="2" id="KW-1185">Reference proteome</keyword>
<evidence type="ECO:0000313" key="1">
    <source>
        <dbReference type="EMBL" id="KAH7839650.1"/>
    </source>
</evidence>